<gene>
    <name evidence="2" type="ORF">FKW77_001363</name>
</gene>
<dbReference type="OrthoDB" id="2112446at2759"/>
<dbReference type="Proteomes" id="UP000316270">
    <property type="component" value="Chromosome 19"/>
</dbReference>
<name>A0A517LQL7_9PEZI</name>
<dbReference type="AlphaFoldDB" id="A0A517LQL7"/>
<evidence type="ECO:0000256" key="1">
    <source>
        <dbReference type="SAM" id="SignalP"/>
    </source>
</evidence>
<protein>
    <recommendedName>
        <fullName evidence="4">Ecp2 effector protein domain-containing protein</fullName>
    </recommendedName>
</protein>
<keyword evidence="1" id="KW-0732">Signal</keyword>
<organism evidence="2 3">
    <name type="scientific">Venturia effusa</name>
    <dbReference type="NCBI Taxonomy" id="50376"/>
    <lineage>
        <taxon>Eukaryota</taxon>
        <taxon>Fungi</taxon>
        <taxon>Dikarya</taxon>
        <taxon>Ascomycota</taxon>
        <taxon>Pezizomycotina</taxon>
        <taxon>Dothideomycetes</taxon>
        <taxon>Pleosporomycetidae</taxon>
        <taxon>Venturiales</taxon>
        <taxon>Venturiaceae</taxon>
        <taxon>Venturia</taxon>
    </lineage>
</organism>
<feature type="chain" id="PRO_5021762963" description="Ecp2 effector protein domain-containing protein" evidence="1">
    <location>
        <begin position="22"/>
        <end position="176"/>
    </location>
</feature>
<evidence type="ECO:0008006" key="4">
    <source>
        <dbReference type="Google" id="ProtNLM"/>
    </source>
</evidence>
<dbReference type="PANTHER" id="PTHR39603">
    <property type="entry name" value="CYANOVIRIN-N DOMAIN-CONTAINING PROTEIN"/>
    <property type="match status" value="1"/>
</dbReference>
<sequence>MMVHSAVLGFTLLSLVAQIKGASSKNDISTNFTFSRWIDSVISNPDGDVLTPDEALAAWNNTQTTTTSHGRLEKRYGCNTIPGTEAPISDAVWCINNLASRGSQKCTAAAVVHFCTHGRARIMGVAGGIGSTTSSCNNIARAAGTVMDHCTRADNTVQGYEYALGNINMAVWIKRP</sequence>
<accession>A0A517LQL7</accession>
<evidence type="ECO:0000313" key="3">
    <source>
        <dbReference type="Proteomes" id="UP000316270"/>
    </source>
</evidence>
<evidence type="ECO:0000313" key="2">
    <source>
        <dbReference type="EMBL" id="QDS77944.1"/>
    </source>
</evidence>
<dbReference type="EMBL" id="CP042203">
    <property type="protein sequence ID" value="QDS77944.1"/>
    <property type="molecule type" value="Genomic_DNA"/>
</dbReference>
<dbReference type="STRING" id="50376.A0A517LQL7"/>
<keyword evidence="3" id="KW-1185">Reference proteome</keyword>
<feature type="signal peptide" evidence="1">
    <location>
        <begin position="1"/>
        <end position="21"/>
    </location>
</feature>
<proteinExistence type="predicted"/>
<reference evidence="2 3" key="1">
    <citation type="submission" date="2019-07" db="EMBL/GenBank/DDBJ databases">
        <title>Finished genome of Venturia effusa.</title>
        <authorList>
            <person name="Young C.A."/>
            <person name="Cox M.P."/>
            <person name="Ganley A.R.D."/>
            <person name="David W.J."/>
        </authorList>
    </citation>
    <scope>NUCLEOTIDE SEQUENCE [LARGE SCALE GENOMIC DNA]</scope>
    <source>
        <strain evidence="3">albino</strain>
    </source>
</reference>
<dbReference type="PANTHER" id="PTHR39603:SF1">
    <property type="entry name" value="CYANOVIRIN-N DOMAIN-CONTAINING PROTEIN"/>
    <property type="match status" value="1"/>
</dbReference>